<accession>A0A951PQZ0</accession>
<reference evidence="1" key="2">
    <citation type="journal article" date="2022" name="Microbiol. Resour. Announc.">
        <title>Metagenome Sequencing to Explore Phylogenomics of Terrestrial Cyanobacteria.</title>
        <authorList>
            <person name="Ward R.D."/>
            <person name="Stajich J.E."/>
            <person name="Johansen J.R."/>
            <person name="Huntemann M."/>
            <person name="Clum A."/>
            <person name="Foster B."/>
            <person name="Foster B."/>
            <person name="Roux S."/>
            <person name="Palaniappan K."/>
            <person name="Varghese N."/>
            <person name="Mukherjee S."/>
            <person name="Reddy T.B.K."/>
            <person name="Daum C."/>
            <person name="Copeland A."/>
            <person name="Chen I.A."/>
            <person name="Ivanova N.N."/>
            <person name="Kyrpides N.C."/>
            <person name="Shapiro N."/>
            <person name="Eloe-Fadrosh E.A."/>
            <person name="Pietrasiak N."/>
        </authorList>
    </citation>
    <scope>NUCLEOTIDE SEQUENCE</scope>
    <source>
        <strain evidence="1">CPER-KK1</strain>
    </source>
</reference>
<name>A0A951PQZ0_9CYAN</name>
<protein>
    <submittedName>
        <fullName evidence="1">Uncharacterized protein</fullName>
    </submittedName>
</protein>
<dbReference type="EMBL" id="JAHHIF010000036">
    <property type="protein sequence ID" value="MBW4547179.1"/>
    <property type="molecule type" value="Genomic_DNA"/>
</dbReference>
<evidence type="ECO:0000313" key="2">
    <source>
        <dbReference type="Proteomes" id="UP000753908"/>
    </source>
</evidence>
<evidence type="ECO:0000313" key="1">
    <source>
        <dbReference type="EMBL" id="MBW4547179.1"/>
    </source>
</evidence>
<reference evidence="1" key="1">
    <citation type="submission" date="2021-05" db="EMBL/GenBank/DDBJ databases">
        <authorList>
            <person name="Pietrasiak N."/>
            <person name="Ward R."/>
            <person name="Stajich J.E."/>
            <person name="Kurbessoian T."/>
        </authorList>
    </citation>
    <scope>NUCLEOTIDE SEQUENCE</scope>
    <source>
        <strain evidence="1">CPER-KK1</strain>
    </source>
</reference>
<organism evidence="1 2">
    <name type="scientific">Symplocastrum torsivum CPER-KK1</name>
    <dbReference type="NCBI Taxonomy" id="450513"/>
    <lineage>
        <taxon>Bacteria</taxon>
        <taxon>Bacillati</taxon>
        <taxon>Cyanobacteriota</taxon>
        <taxon>Cyanophyceae</taxon>
        <taxon>Oscillatoriophycideae</taxon>
        <taxon>Oscillatoriales</taxon>
        <taxon>Microcoleaceae</taxon>
        <taxon>Symplocastrum</taxon>
    </lineage>
</organism>
<gene>
    <name evidence="1" type="ORF">KME25_22485</name>
</gene>
<dbReference type="Proteomes" id="UP000753908">
    <property type="component" value="Unassembled WGS sequence"/>
</dbReference>
<dbReference type="AlphaFoldDB" id="A0A951PQZ0"/>
<comment type="caution">
    <text evidence="1">The sequence shown here is derived from an EMBL/GenBank/DDBJ whole genome shotgun (WGS) entry which is preliminary data.</text>
</comment>
<proteinExistence type="predicted"/>
<sequence length="84" mass="9115">MVTNFLTDAKQLDSASVEVRASTAPNSKREFVKVIVVGSPKGVVKIIHTLYRLGFAEVTEWSPPTPTANSGEVISVMTRLVLLD</sequence>